<comment type="caution">
    <text evidence="9">The sequence shown here is derived from an EMBL/GenBank/DDBJ whole genome shotgun (WGS) entry which is preliminary data.</text>
</comment>
<dbReference type="GO" id="GO:0050361">
    <property type="term" value="F:tryptophan 2-monooxygenase activity"/>
    <property type="evidence" value="ECO:0007669"/>
    <property type="project" value="UniProtKB-EC"/>
</dbReference>
<gene>
    <name evidence="9" type="ORF">J7561_01000</name>
</gene>
<dbReference type="EMBL" id="JAGIBU010000001">
    <property type="protein sequence ID" value="MBS7823776.1"/>
    <property type="molecule type" value="Genomic_DNA"/>
</dbReference>
<organism evidence="9 10">
    <name type="scientific">Wohlfahrtiimonas chitiniclastica</name>
    <dbReference type="NCBI Taxonomy" id="400946"/>
    <lineage>
        <taxon>Bacteria</taxon>
        <taxon>Pseudomonadati</taxon>
        <taxon>Pseudomonadota</taxon>
        <taxon>Gammaproteobacteria</taxon>
        <taxon>Cardiobacteriales</taxon>
        <taxon>Ignatzschineriaceae</taxon>
        <taxon>Wohlfahrtiimonas</taxon>
    </lineage>
</organism>
<evidence type="ECO:0000256" key="5">
    <source>
        <dbReference type="ARBA" id="ARBA00023070"/>
    </source>
</evidence>
<reference evidence="9" key="1">
    <citation type="submission" date="2021-03" db="EMBL/GenBank/DDBJ databases">
        <title>Identification and antibiotic profiling of Wohlfahrtiimonas chitiniclastica, an underestimated human pathogen.</title>
        <authorList>
            <person name="Kopf A."/>
            <person name="Bunk B."/>
            <person name="Coldewey S."/>
            <person name="Gunzer F."/>
            <person name="Riedel T."/>
            <person name="Schroettner P."/>
        </authorList>
    </citation>
    <scope>NUCLEOTIDE SEQUENCE</scope>
    <source>
        <strain evidence="9">DSM 100917</strain>
    </source>
</reference>
<dbReference type="Gene3D" id="3.90.660.10">
    <property type="match status" value="1"/>
</dbReference>
<evidence type="ECO:0000256" key="4">
    <source>
        <dbReference type="ARBA" id="ARBA00017871"/>
    </source>
</evidence>
<dbReference type="SUPFAM" id="SSF54373">
    <property type="entry name" value="FAD-linked reductases, C-terminal domain"/>
    <property type="match status" value="1"/>
</dbReference>
<dbReference type="GO" id="GO:0009851">
    <property type="term" value="P:auxin biosynthetic process"/>
    <property type="evidence" value="ECO:0007669"/>
    <property type="project" value="UniProtKB-KW"/>
</dbReference>
<dbReference type="RefSeq" id="WP_094488518.1">
    <property type="nucleotide sequence ID" value="NZ_JAGIBR010000001.1"/>
</dbReference>
<evidence type="ECO:0000256" key="1">
    <source>
        <dbReference type="ARBA" id="ARBA00004814"/>
    </source>
</evidence>
<dbReference type="GO" id="GO:0009063">
    <property type="term" value="P:amino acid catabolic process"/>
    <property type="evidence" value="ECO:0007669"/>
    <property type="project" value="TreeGrafter"/>
</dbReference>
<dbReference type="Gene3D" id="3.50.50.60">
    <property type="entry name" value="FAD/NAD(P)-binding domain"/>
    <property type="match status" value="1"/>
</dbReference>
<accession>A0AB35BXK3</accession>
<evidence type="ECO:0000256" key="2">
    <source>
        <dbReference type="ARBA" id="ARBA00005833"/>
    </source>
</evidence>
<dbReference type="InterPro" id="IPR036188">
    <property type="entry name" value="FAD/NAD-bd_sf"/>
</dbReference>
<dbReference type="GO" id="GO:0001716">
    <property type="term" value="F:L-amino-acid oxidase activity"/>
    <property type="evidence" value="ECO:0007669"/>
    <property type="project" value="TreeGrafter"/>
</dbReference>
<dbReference type="InterPro" id="IPR050281">
    <property type="entry name" value="Flavin_monoamine_oxidase"/>
</dbReference>
<dbReference type="SUPFAM" id="SSF51905">
    <property type="entry name" value="FAD/NAD(P)-binding domain"/>
    <property type="match status" value="1"/>
</dbReference>
<name>A0AB35BXK3_9GAMM</name>
<evidence type="ECO:0000256" key="3">
    <source>
        <dbReference type="ARBA" id="ARBA00012535"/>
    </source>
</evidence>
<keyword evidence="7" id="KW-1133">Transmembrane helix</keyword>
<feature type="domain" description="Amine oxidase" evidence="8">
    <location>
        <begin position="63"/>
        <end position="516"/>
    </location>
</feature>
<keyword evidence="7" id="KW-0472">Membrane</keyword>
<dbReference type="InterPro" id="IPR002937">
    <property type="entry name" value="Amino_oxidase"/>
</dbReference>
<evidence type="ECO:0000256" key="6">
    <source>
        <dbReference type="ARBA" id="ARBA00047321"/>
    </source>
</evidence>
<evidence type="ECO:0000313" key="10">
    <source>
        <dbReference type="Proteomes" id="UP000680020"/>
    </source>
</evidence>
<evidence type="ECO:0000256" key="7">
    <source>
        <dbReference type="SAM" id="Phobius"/>
    </source>
</evidence>
<comment type="similarity">
    <text evidence="2">Belongs to the tryptophan 2-monooxygenase family.</text>
</comment>
<evidence type="ECO:0000313" key="9">
    <source>
        <dbReference type="EMBL" id="MBS7823776.1"/>
    </source>
</evidence>
<dbReference type="Proteomes" id="UP000680020">
    <property type="component" value="Unassembled WGS sequence"/>
</dbReference>
<keyword evidence="7" id="KW-0812">Transmembrane</keyword>
<evidence type="ECO:0000259" key="8">
    <source>
        <dbReference type="Pfam" id="PF01593"/>
    </source>
</evidence>
<proteinExistence type="inferred from homology"/>
<dbReference type="Gene3D" id="1.20.1440.240">
    <property type="match status" value="1"/>
</dbReference>
<dbReference type="PANTHER" id="PTHR10742:SF342">
    <property type="entry name" value="AMINE OXIDASE"/>
    <property type="match status" value="1"/>
</dbReference>
<comment type="pathway">
    <text evidence="1">Plant hormone metabolism; auxin biosynthesis.</text>
</comment>
<dbReference type="EC" id="1.13.12.3" evidence="3"/>
<comment type="catalytic activity">
    <reaction evidence="6">
        <text>L-tryptophan + O2 = indole-3-acetamide + CO2 + H2O</text>
        <dbReference type="Rhea" id="RHEA:16165"/>
        <dbReference type="ChEBI" id="CHEBI:15377"/>
        <dbReference type="ChEBI" id="CHEBI:15379"/>
        <dbReference type="ChEBI" id="CHEBI:16031"/>
        <dbReference type="ChEBI" id="CHEBI:16526"/>
        <dbReference type="ChEBI" id="CHEBI:57912"/>
        <dbReference type="EC" id="1.13.12.3"/>
    </reaction>
</comment>
<dbReference type="Pfam" id="PF01593">
    <property type="entry name" value="Amino_oxidase"/>
    <property type="match status" value="1"/>
</dbReference>
<protein>
    <recommendedName>
        <fullName evidence="4">Tryptophan 2-monooxygenase</fullName>
        <ecNumber evidence="3">1.13.12.3</ecNumber>
    </recommendedName>
</protein>
<feature type="transmembrane region" description="Helical" evidence="7">
    <location>
        <begin position="12"/>
        <end position="33"/>
    </location>
</feature>
<dbReference type="PANTHER" id="PTHR10742">
    <property type="entry name" value="FLAVIN MONOAMINE OXIDASE"/>
    <property type="match status" value="1"/>
</dbReference>
<dbReference type="AlphaFoldDB" id="A0AB35BXK3"/>
<keyword evidence="5" id="KW-0073">Auxin biosynthesis</keyword>
<sequence>MAEQATEMKRRDLLKMIGATAGGFALYNSMMAFGFMNNSDFKGTPDLSNAPKGATVLVLGAGLAGLVSAYELKKAGYNVKILDFNDRVGGRAWSLRGGDVYTELGGHTQKCEFDEGLYLNPGPWRVPYHHQGYLHYAREFGVEMQPFQQVNQNAYLHNSQAFGGKPQRYREIFSDFRGYTNELLAKSINQNQLDEVVTKENKEMLLESIKEWGGLDKNYRYTGPSGSPFRGWAQDANATHDNIPSTPLDFNDVLSSRLWSALNMHFDYEYASTIFQPKGGMDQLPKAIAKGLMSNIRLNSKVTKLIQDDKGVTVTYLDRANGDKEMVETADYCVCTIPFSILAQIPNNLSAPVKSGIAAVHYATSFKAGIQFKRRFWEEDEQIYGGVTFTDLPIGQISYPSTDYLSKGKGVVLGSYLFGINSFEFSAKTPEERMKKVMENFQKIHPQAVKEFDNGISVAWHRQPSTLGCYGLWTEDTRAKHFKNVSTMDNRVVLAGEHVSYIPAWQEGAILSALEAIGQLHARASK</sequence>